<dbReference type="PROSITE" id="PS51272">
    <property type="entry name" value="SLH"/>
    <property type="match status" value="3"/>
</dbReference>
<dbReference type="CDD" id="cd00063">
    <property type="entry name" value="FN3"/>
    <property type="match status" value="1"/>
</dbReference>
<dbReference type="InterPro" id="IPR036116">
    <property type="entry name" value="FN3_sf"/>
</dbReference>
<feature type="compositionally biased region" description="Polar residues" evidence="1">
    <location>
        <begin position="220"/>
        <end position="237"/>
    </location>
</feature>
<dbReference type="EMBL" id="JANQBD010000049">
    <property type="protein sequence ID" value="MCR8636642.1"/>
    <property type="molecule type" value="Genomic_DNA"/>
</dbReference>
<dbReference type="SUPFAM" id="SSF49265">
    <property type="entry name" value="Fibronectin type III"/>
    <property type="match status" value="1"/>
</dbReference>
<protein>
    <submittedName>
        <fullName evidence="5">S-layer homology domain-containing protein</fullName>
    </submittedName>
</protein>
<dbReference type="InterPro" id="IPR001119">
    <property type="entry name" value="SLH_dom"/>
</dbReference>
<name>A0ABT1YUA6_9BACL</name>
<feature type="domain" description="Fibronectin type-III" evidence="3">
    <location>
        <begin position="116"/>
        <end position="206"/>
    </location>
</feature>
<feature type="domain" description="SLH" evidence="4">
    <location>
        <begin position="526"/>
        <end position="584"/>
    </location>
</feature>
<feature type="compositionally biased region" description="Low complexity" evidence="1">
    <location>
        <begin position="209"/>
        <end position="219"/>
    </location>
</feature>
<feature type="chain" id="PRO_5047332779" evidence="2">
    <location>
        <begin position="25"/>
        <end position="651"/>
    </location>
</feature>
<feature type="region of interest" description="Disordered" evidence="1">
    <location>
        <begin position="205"/>
        <end position="237"/>
    </location>
</feature>
<evidence type="ECO:0000259" key="4">
    <source>
        <dbReference type="PROSITE" id="PS51272"/>
    </source>
</evidence>
<evidence type="ECO:0000313" key="6">
    <source>
        <dbReference type="Proteomes" id="UP001300012"/>
    </source>
</evidence>
<dbReference type="Pfam" id="PF00395">
    <property type="entry name" value="SLH"/>
    <property type="match status" value="3"/>
</dbReference>
<dbReference type="InterPro" id="IPR013783">
    <property type="entry name" value="Ig-like_fold"/>
</dbReference>
<gene>
    <name evidence="5" type="ORF">NV381_36325</name>
</gene>
<dbReference type="RefSeq" id="WP_258218139.1">
    <property type="nucleotide sequence ID" value="NZ_JANQBD010000049.1"/>
</dbReference>
<keyword evidence="6" id="KW-1185">Reference proteome</keyword>
<proteinExistence type="predicted"/>
<dbReference type="Gene3D" id="2.60.40.10">
    <property type="entry name" value="Immunoglobulins"/>
    <property type="match status" value="1"/>
</dbReference>
<comment type="caution">
    <text evidence="5">The sequence shown here is derived from an EMBL/GenBank/DDBJ whole genome shotgun (WGS) entry which is preliminary data.</text>
</comment>
<evidence type="ECO:0000256" key="2">
    <source>
        <dbReference type="SAM" id="SignalP"/>
    </source>
</evidence>
<dbReference type="PANTHER" id="PTHR43308:SF5">
    <property type="entry name" value="S-LAYER PROTEIN _ PEPTIDOGLYCAN ENDO-BETA-N-ACETYLGLUCOSAMINIDASE"/>
    <property type="match status" value="1"/>
</dbReference>
<dbReference type="PANTHER" id="PTHR43308">
    <property type="entry name" value="OUTER MEMBRANE PROTEIN ALPHA-RELATED"/>
    <property type="match status" value="1"/>
</dbReference>
<feature type="domain" description="SLH" evidence="4">
    <location>
        <begin position="591"/>
        <end position="651"/>
    </location>
</feature>
<sequence length="651" mass="68097">MKRKYITFVASMLLGLQLAPTAFAASSVNAQANYISRQVVIEGTANANQQVTVYVTSPSGGIDYIDQTTADSGGHYQFNYTSRSGTGIFQVSVGGTGSLTPIMTSFAIASIETPTAPAAPMGVTATAGNAQMALTWNEVPGATGYNVKRSSVSGSGYSVIAANLTGTTYIDYAVGTGMTYYYVVTAVNASGESGQSNEVNGLLLKRHSGSSGSSSSNGSPMTDSTTTPAASGLTTDKATGVQVDAKVEEITENGKVKAKASIDEETLNKAVEAIKGISGGTAQTITINVKAGDSPVQVALPAHAIAEALKQTPNAVISIQTDTASYNLPIRSLDIAGLAKGLGANSKDVQIKIAIGKVEGSVAQTIQQKAEEAGIKLLGSAIDFNVTAEANGKEQTINDFGTTYVSRTFIVEQALDTSKTTAVLFNPVTGEMTFVPAVIEIVNGKTKVTIKRVGNSIYTLVEANPTFTDLAGHWAKADVELLASKLVVKGTSDKSFEPDNSITRAEFAALLVRAMGLNEDISNRFVDVNAKDWFAGAVGAAAKAGLVSGFDVSTFKPRDTITREQMAVMIARAMKMAGKLENVEQKQQAFLGQFADNQLISEWATPAFAQAVETGIIGGKLDQQAAPQADASRAEAAVMLMRLLKYIQFIN</sequence>
<feature type="signal peptide" evidence="2">
    <location>
        <begin position="1"/>
        <end position="24"/>
    </location>
</feature>
<reference evidence="5 6" key="1">
    <citation type="submission" date="2022-08" db="EMBL/GenBank/DDBJ databases">
        <title>Paenibacillus endoradicis sp. nov., Paenibacillus radicibacter sp. nov and Paenibacillus pararadicis sp. nov., three cold-adapted plant growth-promoting bacteria isolated from root of Larix gmelinii in Great Khingan.</title>
        <authorList>
            <person name="Xue H."/>
        </authorList>
    </citation>
    <scope>NUCLEOTIDE SEQUENCE [LARGE SCALE GENOMIC DNA]</scope>
    <source>
        <strain evidence="5 6">N5-1-1-5</strain>
    </source>
</reference>
<dbReference type="Proteomes" id="UP001300012">
    <property type="component" value="Unassembled WGS sequence"/>
</dbReference>
<evidence type="ECO:0000313" key="5">
    <source>
        <dbReference type="EMBL" id="MCR8636642.1"/>
    </source>
</evidence>
<feature type="domain" description="SLH" evidence="4">
    <location>
        <begin position="462"/>
        <end position="525"/>
    </location>
</feature>
<dbReference type="PROSITE" id="PS50853">
    <property type="entry name" value="FN3"/>
    <property type="match status" value="1"/>
</dbReference>
<accession>A0ABT1YUA6</accession>
<organism evidence="5 6">
    <name type="scientific">Paenibacillus radicis</name>
    <name type="common">ex Xue et al. 2023</name>
    <dbReference type="NCBI Taxonomy" id="2972489"/>
    <lineage>
        <taxon>Bacteria</taxon>
        <taxon>Bacillati</taxon>
        <taxon>Bacillota</taxon>
        <taxon>Bacilli</taxon>
        <taxon>Bacillales</taxon>
        <taxon>Paenibacillaceae</taxon>
        <taxon>Paenibacillus</taxon>
    </lineage>
</organism>
<dbReference type="InterPro" id="IPR003961">
    <property type="entry name" value="FN3_dom"/>
</dbReference>
<evidence type="ECO:0000259" key="3">
    <source>
        <dbReference type="PROSITE" id="PS50853"/>
    </source>
</evidence>
<keyword evidence="2" id="KW-0732">Signal</keyword>
<dbReference type="InterPro" id="IPR051465">
    <property type="entry name" value="Cell_Envelope_Struct_Comp"/>
</dbReference>
<evidence type="ECO:0000256" key="1">
    <source>
        <dbReference type="SAM" id="MobiDB-lite"/>
    </source>
</evidence>